<feature type="region of interest" description="Disordered" evidence="5">
    <location>
        <begin position="158"/>
        <end position="183"/>
    </location>
</feature>
<evidence type="ECO:0000256" key="3">
    <source>
        <dbReference type="ARBA" id="ARBA00022517"/>
    </source>
</evidence>
<accession>A0ABY8TT16</accession>
<dbReference type="PANTHER" id="PTHR10792">
    <property type="entry name" value="60S RIBOSOMAL PROTEIN L24"/>
    <property type="match status" value="1"/>
</dbReference>
<comment type="similarity">
    <text evidence="2">Belongs to the eukaryotic ribosomal protein eL24 family.</text>
</comment>
<dbReference type="PANTHER" id="PTHR10792:SF8">
    <property type="entry name" value="RIBOSOME BIOGENESIS PROTEIN RLP24-RELATED"/>
    <property type="match status" value="1"/>
</dbReference>
<dbReference type="EMBL" id="CP126210">
    <property type="protein sequence ID" value="WIA12019.1"/>
    <property type="molecule type" value="Genomic_DNA"/>
</dbReference>
<dbReference type="PROSITE" id="PS01073">
    <property type="entry name" value="RIBOSOMAL_L24E"/>
    <property type="match status" value="1"/>
</dbReference>
<comment type="subcellular location">
    <subcellularLocation>
        <location evidence="1">Nucleus</location>
    </subcellularLocation>
</comment>
<dbReference type="Pfam" id="PF01246">
    <property type="entry name" value="Ribosomal_L24e"/>
    <property type="match status" value="1"/>
</dbReference>
<dbReference type="CDD" id="cd00472">
    <property type="entry name" value="Ribosomal_L24e_L24"/>
    <property type="match status" value="1"/>
</dbReference>
<feature type="domain" description="TRASH" evidence="6">
    <location>
        <begin position="6"/>
        <end position="44"/>
    </location>
</feature>
<name>A0ABY8TT16_TETOB</name>
<dbReference type="Proteomes" id="UP001244341">
    <property type="component" value="Chromosome 3b"/>
</dbReference>
<gene>
    <name evidence="7" type="ORF">OEZ85_012100</name>
</gene>
<evidence type="ECO:0000256" key="5">
    <source>
        <dbReference type="SAM" id="MobiDB-lite"/>
    </source>
</evidence>
<dbReference type="Gene3D" id="2.30.170.20">
    <property type="entry name" value="Ribosomal protein L24e"/>
    <property type="match status" value="1"/>
</dbReference>
<keyword evidence="8" id="KW-1185">Reference proteome</keyword>
<dbReference type="InterPro" id="IPR011017">
    <property type="entry name" value="TRASH_dom"/>
</dbReference>
<evidence type="ECO:0000259" key="6">
    <source>
        <dbReference type="SMART" id="SM00746"/>
    </source>
</evidence>
<sequence length="183" mass="21601">MRLEKCWFCSSTIYPGHGITFVRNDATTFKFCRSKCHKNFKMKRNPRKVRWTKAYRKLAGKELAEDATFEMERRRNRPEKYDRDLVKKTVKAIERISEIRVRRQERFYEKRMAKVKGQQVARDKQQLEQEIHLVKAPASLVSDKAQQKSKEKLKVAVEAKQQKQKQQAQGADAMQERAAVQLG</sequence>
<evidence type="ECO:0000313" key="7">
    <source>
        <dbReference type="EMBL" id="WIA12019.1"/>
    </source>
</evidence>
<dbReference type="InterPro" id="IPR000988">
    <property type="entry name" value="Ribosomal_eL24-rel_N"/>
</dbReference>
<proteinExistence type="inferred from homology"/>
<evidence type="ECO:0000313" key="8">
    <source>
        <dbReference type="Proteomes" id="UP001244341"/>
    </source>
</evidence>
<evidence type="ECO:0000256" key="1">
    <source>
        <dbReference type="ARBA" id="ARBA00004123"/>
    </source>
</evidence>
<evidence type="ECO:0000256" key="4">
    <source>
        <dbReference type="ARBA" id="ARBA00023242"/>
    </source>
</evidence>
<dbReference type="SMART" id="SM00746">
    <property type="entry name" value="TRASH"/>
    <property type="match status" value="1"/>
</dbReference>
<evidence type="ECO:0000256" key="2">
    <source>
        <dbReference type="ARBA" id="ARBA00005647"/>
    </source>
</evidence>
<dbReference type="InterPro" id="IPR056366">
    <property type="entry name" value="Ribosomal_eL24"/>
</dbReference>
<keyword evidence="3" id="KW-0690">Ribosome biogenesis</keyword>
<dbReference type="SUPFAM" id="SSF57716">
    <property type="entry name" value="Glucocorticoid receptor-like (DNA-binding domain)"/>
    <property type="match status" value="1"/>
</dbReference>
<feature type="compositionally biased region" description="Low complexity" evidence="5">
    <location>
        <begin position="162"/>
        <end position="173"/>
    </location>
</feature>
<dbReference type="InterPro" id="IPR038630">
    <property type="entry name" value="L24e/L24_sf"/>
</dbReference>
<reference evidence="7 8" key="1">
    <citation type="submission" date="2023-05" db="EMBL/GenBank/DDBJ databases">
        <title>A 100% complete, gapless, phased diploid assembly of the Scenedesmus obliquus UTEX 3031 genome.</title>
        <authorList>
            <person name="Biondi T.C."/>
            <person name="Hanschen E.R."/>
            <person name="Kwon T."/>
            <person name="Eng W."/>
            <person name="Kruse C.P.S."/>
            <person name="Koehler S.I."/>
            <person name="Kunde Y."/>
            <person name="Gleasner C.D."/>
            <person name="You Mak K.T."/>
            <person name="Polle J."/>
            <person name="Hovde B.T."/>
            <person name="Starkenburg S.R."/>
        </authorList>
    </citation>
    <scope>NUCLEOTIDE SEQUENCE [LARGE SCALE GENOMIC DNA]</scope>
    <source>
        <strain evidence="7 8">DOE0152z</strain>
    </source>
</reference>
<keyword evidence="4" id="KW-0539">Nucleus</keyword>
<organism evidence="7 8">
    <name type="scientific">Tetradesmus obliquus</name>
    <name type="common">Green alga</name>
    <name type="synonym">Acutodesmus obliquus</name>
    <dbReference type="NCBI Taxonomy" id="3088"/>
    <lineage>
        <taxon>Eukaryota</taxon>
        <taxon>Viridiplantae</taxon>
        <taxon>Chlorophyta</taxon>
        <taxon>core chlorophytes</taxon>
        <taxon>Chlorophyceae</taxon>
        <taxon>CS clade</taxon>
        <taxon>Sphaeropleales</taxon>
        <taxon>Scenedesmaceae</taxon>
        <taxon>Tetradesmus</taxon>
    </lineage>
</organism>
<dbReference type="InterPro" id="IPR023442">
    <property type="entry name" value="Ribosomal_eL24_CS"/>
</dbReference>
<protein>
    <recommendedName>
        <fullName evidence="6">TRASH domain-containing protein</fullName>
    </recommendedName>
</protein>